<dbReference type="Proteomes" id="UP000320333">
    <property type="component" value="Unassembled WGS sequence"/>
</dbReference>
<organism evidence="1 2">
    <name type="scientific">Chytriomyces confervae</name>
    <dbReference type="NCBI Taxonomy" id="246404"/>
    <lineage>
        <taxon>Eukaryota</taxon>
        <taxon>Fungi</taxon>
        <taxon>Fungi incertae sedis</taxon>
        <taxon>Chytridiomycota</taxon>
        <taxon>Chytridiomycota incertae sedis</taxon>
        <taxon>Chytridiomycetes</taxon>
        <taxon>Chytridiales</taxon>
        <taxon>Chytriomycetaceae</taxon>
        <taxon>Chytriomyces</taxon>
    </lineage>
</organism>
<comment type="caution">
    <text evidence="1">The sequence shown here is derived from an EMBL/GenBank/DDBJ whole genome shotgun (WGS) entry which is preliminary data.</text>
</comment>
<accession>A0A507DQH2</accession>
<sequence>MSAPEDQKPQIHADTDDMFGFISTEGYSHGFFSFFTDPVTFLSAFCCGCLVVGQTSGKLHKGGNFDVAACLCSGIGAYRIRRKVQSMYKINESEDASACSIGLCGSCAVTQDVREMNKREAEGKALVAAAVVEQPQMSSA</sequence>
<keyword evidence="2" id="KW-1185">Reference proteome</keyword>
<dbReference type="AlphaFoldDB" id="A0A507DQH2"/>
<proteinExistence type="predicted"/>
<dbReference type="PANTHER" id="PTHR15907">
    <property type="entry name" value="DUF614 FAMILY PROTEIN-RELATED"/>
    <property type="match status" value="1"/>
</dbReference>
<name>A0A507DQH2_9FUNG</name>
<protein>
    <submittedName>
        <fullName evidence="1">Uncharacterized protein</fullName>
    </submittedName>
</protein>
<dbReference type="Pfam" id="PF04749">
    <property type="entry name" value="PLAC8"/>
    <property type="match status" value="1"/>
</dbReference>
<dbReference type="EMBL" id="QEAP01000921">
    <property type="protein sequence ID" value="TPX53944.1"/>
    <property type="molecule type" value="Genomic_DNA"/>
</dbReference>
<evidence type="ECO:0000313" key="1">
    <source>
        <dbReference type="EMBL" id="TPX53944.1"/>
    </source>
</evidence>
<dbReference type="OrthoDB" id="1045822at2759"/>
<evidence type="ECO:0000313" key="2">
    <source>
        <dbReference type="Proteomes" id="UP000320333"/>
    </source>
</evidence>
<gene>
    <name evidence="1" type="ORF">CcCBS67573_g09634</name>
</gene>
<dbReference type="InterPro" id="IPR006461">
    <property type="entry name" value="PLAC_motif_containing"/>
</dbReference>
<reference evidence="1 2" key="1">
    <citation type="journal article" date="2019" name="Sci. Rep.">
        <title>Comparative genomics of chytrid fungi reveal insights into the obligate biotrophic and pathogenic lifestyle of Synchytrium endobioticum.</title>
        <authorList>
            <person name="van de Vossenberg B.T.L.H."/>
            <person name="Warris S."/>
            <person name="Nguyen H.D.T."/>
            <person name="van Gent-Pelzer M.P.E."/>
            <person name="Joly D.L."/>
            <person name="van de Geest H.C."/>
            <person name="Bonants P.J.M."/>
            <person name="Smith D.S."/>
            <person name="Levesque C.A."/>
            <person name="van der Lee T.A.J."/>
        </authorList>
    </citation>
    <scope>NUCLEOTIDE SEQUENCE [LARGE SCALE GENOMIC DNA]</scope>
    <source>
        <strain evidence="1 2">CBS 675.73</strain>
    </source>
</reference>